<dbReference type="Pfam" id="PF01078">
    <property type="entry name" value="Mg_chelatase"/>
    <property type="match status" value="1"/>
</dbReference>
<dbReference type="Gene3D" id="3.40.50.300">
    <property type="entry name" value="P-loop containing nucleotide triphosphate hydrolases"/>
    <property type="match status" value="1"/>
</dbReference>
<dbReference type="PANTHER" id="PTHR32039:SF7">
    <property type="entry name" value="COMPETENCE PROTEIN COMM"/>
    <property type="match status" value="1"/>
</dbReference>
<reference evidence="3" key="1">
    <citation type="journal article" date="2012" name="Science">
        <title>Fermentation, hydrogen, and sulfur metabolism in multiple uncultivated bacterial phyla.</title>
        <authorList>
            <person name="Wrighton K.C."/>
            <person name="Thomas B.C."/>
            <person name="Sharon I."/>
            <person name="Miller C.S."/>
            <person name="Castelle C.J."/>
            <person name="VerBerkmoes N.C."/>
            <person name="Wilkins M.J."/>
            <person name="Hettich R.L."/>
            <person name="Lipton M.S."/>
            <person name="Williams K.H."/>
            <person name="Long P.E."/>
            <person name="Banfield J.F."/>
        </authorList>
    </citation>
    <scope>NUCLEOTIDE SEQUENCE [LARGE SCALE GENOMIC DNA]</scope>
</reference>
<protein>
    <submittedName>
        <fullName evidence="3">Uncharacterized protein</fullName>
    </submittedName>
</protein>
<proteinExistence type="predicted"/>
<organism evidence="3">
    <name type="scientific">uncultured bacterium</name>
    <name type="common">gcode 4</name>
    <dbReference type="NCBI Taxonomy" id="1234023"/>
    <lineage>
        <taxon>Bacteria</taxon>
        <taxon>environmental samples</taxon>
    </lineage>
</organism>
<dbReference type="NCBIfam" id="TIGR00368">
    <property type="entry name" value="YifB family Mg chelatase-like AAA ATPase"/>
    <property type="match status" value="1"/>
</dbReference>
<gene>
    <name evidence="3" type="ORF">ACD_4C00011G0003</name>
</gene>
<dbReference type="InterPro" id="IPR025158">
    <property type="entry name" value="Mg_chelat-rel_C"/>
</dbReference>
<dbReference type="PROSITE" id="PS00018">
    <property type="entry name" value="EF_HAND_1"/>
    <property type="match status" value="1"/>
</dbReference>
<feature type="domain" description="Mg chelatase-related protein C-terminal" evidence="2">
    <location>
        <begin position="411"/>
        <end position="505"/>
    </location>
</feature>
<dbReference type="SUPFAM" id="SSF54211">
    <property type="entry name" value="Ribosomal protein S5 domain 2-like"/>
    <property type="match status" value="1"/>
</dbReference>
<dbReference type="InterPro" id="IPR045006">
    <property type="entry name" value="CHLI-like"/>
</dbReference>
<dbReference type="InterPro" id="IPR004482">
    <property type="entry name" value="Mg_chelat-rel"/>
</dbReference>
<dbReference type="AlphaFoldDB" id="K2GV66"/>
<evidence type="ECO:0000259" key="1">
    <source>
        <dbReference type="Pfam" id="PF01078"/>
    </source>
</evidence>
<sequence>MITKINSVAINWLEWIKIDVEVDVSNWMTSFSIVWLGDAAIQESRERVRTAIKNSWYWFPGTRITVNLAPADIKKKWPSFDLPIAIWILSDDFTFDKNFINKSLFLWELALDWKLRPINSVLPSAIFAKNNSFEYMFIPEENKDEASLIPDIKIIPVQNLSQIVDILTRKIEPVFAKNIKIKEYIWKDNIHDWLDFSLIIWQEQAKRALLIASAGWHNILMEWPPWSGKTMLAKTFSSILPEMSLSEVIEVSKIYSVAWLLSKKNPLIFRRPFRKIHHTASIVSIIWWWRDSRPWEISLAHKWVLFLDEFLEFDSRLIETLRQPLEDWEITINRINASYKYPARFTFVWALNPCPCWYLWDKEKSCICSQTSIEKYRSKLSWPILDRIDIFINVPRIKIEDFDQNKSKRITSTEMKKNIERVRKIQLERFEGFDFTFNSEMTNNEIGKFCILETDAEDFLKNAIQKLNLSTRVYFRLLKISRTIADLDFCKKIKLSHIAEALSYRKV</sequence>
<feature type="domain" description="Magnesium chelatase ChlI-like catalytic" evidence="1">
    <location>
        <begin position="195"/>
        <end position="400"/>
    </location>
</feature>
<dbReference type="InterPro" id="IPR000523">
    <property type="entry name" value="Mg_chelatse_chII-like_cat_dom"/>
</dbReference>
<name>K2GV66_9BACT</name>
<dbReference type="PANTHER" id="PTHR32039">
    <property type="entry name" value="MAGNESIUM-CHELATASE SUBUNIT CHLI"/>
    <property type="match status" value="1"/>
</dbReference>
<dbReference type="SUPFAM" id="SSF52540">
    <property type="entry name" value="P-loop containing nucleoside triphosphate hydrolases"/>
    <property type="match status" value="1"/>
</dbReference>
<dbReference type="GO" id="GO:0005524">
    <property type="term" value="F:ATP binding"/>
    <property type="evidence" value="ECO:0007669"/>
    <property type="project" value="InterPro"/>
</dbReference>
<dbReference type="InterPro" id="IPR018247">
    <property type="entry name" value="EF_Hand_1_Ca_BS"/>
</dbReference>
<dbReference type="Pfam" id="PF13335">
    <property type="entry name" value="Mg_chelatase_C"/>
    <property type="match status" value="1"/>
</dbReference>
<comment type="caution">
    <text evidence="3">The sequence shown here is derived from an EMBL/GenBank/DDBJ whole genome shotgun (WGS) entry which is preliminary data.</text>
</comment>
<dbReference type="Gene3D" id="3.30.230.10">
    <property type="match status" value="1"/>
</dbReference>
<accession>K2GV66</accession>
<dbReference type="InterPro" id="IPR027417">
    <property type="entry name" value="P-loop_NTPase"/>
</dbReference>
<dbReference type="Pfam" id="PF13541">
    <property type="entry name" value="ChlI"/>
    <property type="match status" value="1"/>
</dbReference>
<dbReference type="InterPro" id="IPR014721">
    <property type="entry name" value="Ribsml_uS5_D2-typ_fold_subgr"/>
</dbReference>
<evidence type="ECO:0000259" key="2">
    <source>
        <dbReference type="Pfam" id="PF13335"/>
    </source>
</evidence>
<evidence type="ECO:0000313" key="3">
    <source>
        <dbReference type="EMBL" id="EKE27180.1"/>
    </source>
</evidence>
<dbReference type="EMBL" id="AMFJ01000527">
    <property type="protein sequence ID" value="EKE27180.1"/>
    <property type="molecule type" value="Genomic_DNA"/>
</dbReference>
<dbReference type="InterPro" id="IPR020568">
    <property type="entry name" value="Ribosomal_Su5_D2-typ_SF"/>
</dbReference>